<sequence length="186" mass="21411">MARRPRIKPGIIGRIVNDELSYGPNKGSKNARKVNVQSVHLEYEIWYDRHYIVRLQFGDRVGKRAGIEEKTILKLASDSLSYLTYYSLQVRNFSFVSPEKQTAHTLRIVLQRDTENGTLNVVIGFCHLSARNCEATIYTAMVIDDFRLSDGQYAVLINEGHSILYKMDNKLLREIYTSSIDFESSR</sequence>
<gene>
    <name evidence="1" type="ORF">CLV32_2012</name>
</gene>
<dbReference type="OrthoDB" id="758404at2"/>
<keyword evidence="2" id="KW-1185">Reference proteome</keyword>
<organism evidence="1 2">
    <name type="scientific">Pedobacter duraquae</name>
    <dbReference type="NCBI Taxonomy" id="425511"/>
    <lineage>
        <taxon>Bacteria</taxon>
        <taxon>Pseudomonadati</taxon>
        <taxon>Bacteroidota</taxon>
        <taxon>Sphingobacteriia</taxon>
        <taxon>Sphingobacteriales</taxon>
        <taxon>Sphingobacteriaceae</taxon>
        <taxon>Pedobacter</taxon>
    </lineage>
</organism>
<dbReference type="EMBL" id="SNWM01000002">
    <property type="protein sequence ID" value="TDO23026.1"/>
    <property type="molecule type" value="Genomic_DNA"/>
</dbReference>
<evidence type="ECO:0000313" key="2">
    <source>
        <dbReference type="Proteomes" id="UP000295499"/>
    </source>
</evidence>
<reference evidence="1 2" key="1">
    <citation type="submission" date="2019-03" db="EMBL/GenBank/DDBJ databases">
        <title>Genomic Encyclopedia of Archaeal and Bacterial Type Strains, Phase II (KMG-II): from individual species to whole genera.</title>
        <authorList>
            <person name="Goeker M."/>
        </authorList>
    </citation>
    <scope>NUCLEOTIDE SEQUENCE [LARGE SCALE GENOMIC DNA]</scope>
    <source>
        <strain evidence="1 2">DSM 19034</strain>
    </source>
</reference>
<accession>A0A4R6IM22</accession>
<proteinExistence type="predicted"/>
<dbReference type="RefSeq" id="WP_133554870.1">
    <property type="nucleotide sequence ID" value="NZ_SNWM01000002.1"/>
</dbReference>
<comment type="caution">
    <text evidence="1">The sequence shown here is derived from an EMBL/GenBank/DDBJ whole genome shotgun (WGS) entry which is preliminary data.</text>
</comment>
<evidence type="ECO:0000313" key="1">
    <source>
        <dbReference type="EMBL" id="TDO23026.1"/>
    </source>
</evidence>
<protein>
    <submittedName>
        <fullName evidence="1">Uncharacterized protein</fullName>
    </submittedName>
</protein>
<name>A0A4R6IM22_9SPHI</name>
<dbReference type="AlphaFoldDB" id="A0A4R6IM22"/>
<dbReference type="Proteomes" id="UP000295499">
    <property type="component" value="Unassembled WGS sequence"/>
</dbReference>